<evidence type="ECO:0000256" key="3">
    <source>
        <dbReference type="ARBA" id="ARBA00022670"/>
    </source>
</evidence>
<reference evidence="9 10" key="1">
    <citation type="journal article" date="2021" name="Sci. Rep.">
        <title>Genome sequencing of the multicellular alga Astrephomene provides insights into convergent evolution of germ-soma differentiation.</title>
        <authorList>
            <person name="Yamashita S."/>
            <person name="Yamamoto K."/>
            <person name="Matsuzaki R."/>
            <person name="Suzuki S."/>
            <person name="Yamaguchi H."/>
            <person name="Hirooka S."/>
            <person name="Minakuchi Y."/>
            <person name="Miyagishima S."/>
            <person name="Kawachi M."/>
            <person name="Toyoda A."/>
            <person name="Nozaki H."/>
        </authorList>
    </citation>
    <scope>NUCLEOTIDE SEQUENCE [LARGE SCALE GENOMIC DNA]</scope>
    <source>
        <strain evidence="9 10">NIES-4017</strain>
    </source>
</reference>
<evidence type="ECO:0000256" key="1">
    <source>
        <dbReference type="ARBA" id="ARBA00000707"/>
    </source>
</evidence>
<proteinExistence type="predicted"/>
<dbReference type="PANTHER" id="PTHR13291:SF0">
    <property type="entry name" value="JOSEPHIN-LIKE PROTEIN"/>
    <property type="match status" value="1"/>
</dbReference>
<comment type="caution">
    <text evidence="9">The sequence shown here is derived from an EMBL/GenBank/DDBJ whole genome shotgun (WGS) entry which is preliminary data.</text>
</comment>
<feature type="non-terminal residue" evidence="9">
    <location>
        <position position="175"/>
    </location>
</feature>
<name>A0AAD3DHP3_9CHLO</name>
<feature type="region of interest" description="Disordered" evidence="7">
    <location>
        <begin position="89"/>
        <end position="175"/>
    </location>
</feature>
<evidence type="ECO:0000313" key="10">
    <source>
        <dbReference type="Proteomes" id="UP001054857"/>
    </source>
</evidence>
<dbReference type="EC" id="3.4.19.12" evidence="2"/>
<evidence type="ECO:0000256" key="6">
    <source>
        <dbReference type="PROSITE-ProRule" id="PRU00331"/>
    </source>
</evidence>
<evidence type="ECO:0000256" key="4">
    <source>
        <dbReference type="ARBA" id="ARBA00022786"/>
    </source>
</evidence>
<evidence type="ECO:0000256" key="7">
    <source>
        <dbReference type="SAM" id="MobiDB-lite"/>
    </source>
</evidence>
<comment type="catalytic activity">
    <reaction evidence="1">
        <text>Thiol-dependent hydrolysis of ester, thioester, amide, peptide and isopeptide bonds formed by the C-terminal Gly of ubiquitin (a 76-residue protein attached to proteins as an intracellular targeting signal).</text>
        <dbReference type="EC" id="3.4.19.12"/>
    </reaction>
</comment>
<feature type="non-terminal residue" evidence="9">
    <location>
        <position position="1"/>
    </location>
</feature>
<dbReference type="EMBL" id="BMAR01000002">
    <property type="protein sequence ID" value="GFR42015.1"/>
    <property type="molecule type" value="Genomic_DNA"/>
</dbReference>
<dbReference type="Proteomes" id="UP001054857">
    <property type="component" value="Unassembled WGS sequence"/>
</dbReference>
<dbReference type="InterPro" id="IPR006155">
    <property type="entry name" value="Josephin"/>
</dbReference>
<protein>
    <recommendedName>
        <fullName evidence="2">ubiquitinyl hydrolase 1</fullName>
        <ecNumber evidence="2">3.4.19.12</ecNumber>
    </recommendedName>
</protein>
<dbReference type="GO" id="GO:0006508">
    <property type="term" value="P:proteolysis"/>
    <property type="evidence" value="ECO:0007669"/>
    <property type="project" value="UniProtKB-KW"/>
</dbReference>
<dbReference type="Gene3D" id="3.90.70.40">
    <property type="match status" value="1"/>
</dbReference>
<dbReference type="AlphaFoldDB" id="A0AAD3DHP3"/>
<keyword evidence="4" id="KW-0833">Ubl conjugation pathway</keyword>
<gene>
    <name evidence="9" type="ORF">Agub_g2830</name>
</gene>
<feature type="compositionally biased region" description="Low complexity" evidence="7">
    <location>
        <begin position="139"/>
        <end position="151"/>
    </location>
</feature>
<feature type="domain" description="Josephin" evidence="8">
    <location>
        <begin position="3"/>
        <end position="83"/>
    </location>
</feature>
<keyword evidence="3" id="KW-0645">Protease</keyword>
<evidence type="ECO:0000313" key="9">
    <source>
        <dbReference type="EMBL" id="GFR42015.1"/>
    </source>
</evidence>
<dbReference type="SMART" id="SM01246">
    <property type="entry name" value="Josephin"/>
    <property type="match status" value="1"/>
</dbReference>
<accession>A0AAD3DHP3</accession>
<evidence type="ECO:0000256" key="2">
    <source>
        <dbReference type="ARBA" id="ARBA00012759"/>
    </source>
</evidence>
<dbReference type="Pfam" id="PF02099">
    <property type="entry name" value="Josephin"/>
    <property type="match status" value="1"/>
</dbReference>
<dbReference type="GO" id="GO:0004843">
    <property type="term" value="F:cysteine-type deubiquitinase activity"/>
    <property type="evidence" value="ECO:0007669"/>
    <property type="project" value="UniProtKB-EC"/>
</dbReference>
<dbReference type="InterPro" id="IPR040053">
    <property type="entry name" value="JOSD1/2"/>
</dbReference>
<evidence type="ECO:0000259" key="8">
    <source>
        <dbReference type="PROSITE" id="PS50957"/>
    </source>
</evidence>
<evidence type="ECO:0000256" key="5">
    <source>
        <dbReference type="ARBA" id="ARBA00022801"/>
    </source>
</evidence>
<keyword evidence="5" id="KW-0378">Hydrolase</keyword>
<dbReference type="GO" id="GO:0016579">
    <property type="term" value="P:protein deubiquitination"/>
    <property type="evidence" value="ECO:0007669"/>
    <property type="project" value="InterPro"/>
</dbReference>
<dbReference type="PROSITE" id="PS50957">
    <property type="entry name" value="JOSEPHIN"/>
    <property type="match status" value="1"/>
</dbReference>
<sequence>NMSAPYYHETQRRQMCLKHTLNNLLQSEAFTATDLDRMADGMTPPTLLGLRSPHRTPLFGNYDVNVLELALQQHGKVLTWFPRNALQQLAQHHPHQREAQQPQQLHSRHEQQQQKQTSAATGMQRSGRQHKNQHEKSDQQPQQQQRQQGQQHTNVAARADANPDTGVCVPTSCLP</sequence>
<keyword evidence="10" id="KW-1185">Reference proteome</keyword>
<dbReference type="PANTHER" id="PTHR13291">
    <property type="entry name" value="JOSEPHIN 1, 2"/>
    <property type="match status" value="1"/>
</dbReference>
<comment type="caution">
    <text evidence="6">Lacks conserved residue(s) required for the propagation of feature annotation.</text>
</comment>
<organism evidence="9 10">
    <name type="scientific">Astrephomene gubernaculifera</name>
    <dbReference type="NCBI Taxonomy" id="47775"/>
    <lineage>
        <taxon>Eukaryota</taxon>
        <taxon>Viridiplantae</taxon>
        <taxon>Chlorophyta</taxon>
        <taxon>core chlorophytes</taxon>
        <taxon>Chlorophyceae</taxon>
        <taxon>CS clade</taxon>
        <taxon>Chlamydomonadales</taxon>
        <taxon>Astrephomenaceae</taxon>
        <taxon>Astrephomene</taxon>
    </lineage>
</organism>
<feature type="compositionally biased region" description="Polar residues" evidence="7">
    <location>
        <begin position="117"/>
        <end position="126"/>
    </location>
</feature>